<gene>
    <name evidence="1" type="ORF">VZ95_02000</name>
</gene>
<keyword evidence="2" id="KW-1185">Reference proteome</keyword>
<comment type="caution">
    <text evidence="1">The sequence shown here is derived from an EMBL/GenBank/DDBJ whole genome shotgun (WGS) entry which is preliminary data.</text>
</comment>
<proteinExistence type="predicted"/>
<dbReference type="AlphaFoldDB" id="A0A0F3IW83"/>
<dbReference type="EMBL" id="LAJY01000031">
    <property type="protein sequence ID" value="KJV10887.1"/>
    <property type="molecule type" value="Genomic_DNA"/>
</dbReference>
<name>A0A0F3IW83_9PROT</name>
<organism evidence="1 2">
    <name type="scientific">Elstera litoralis</name>
    <dbReference type="NCBI Taxonomy" id="552518"/>
    <lineage>
        <taxon>Bacteria</taxon>
        <taxon>Pseudomonadati</taxon>
        <taxon>Pseudomonadota</taxon>
        <taxon>Alphaproteobacteria</taxon>
        <taxon>Rhodospirillales</taxon>
        <taxon>Rhodospirillaceae</taxon>
        <taxon>Elstera</taxon>
    </lineage>
</organism>
<evidence type="ECO:0000313" key="1">
    <source>
        <dbReference type="EMBL" id="KJV10887.1"/>
    </source>
</evidence>
<sequence>MSAANILSLQNALTLARNPVPAAEAPPPNSATVTNLPSLDSEPLYFARPSAQYRAMHGEN</sequence>
<evidence type="ECO:0000313" key="2">
    <source>
        <dbReference type="Proteomes" id="UP000033774"/>
    </source>
</evidence>
<accession>A0A0F3IW83</accession>
<dbReference type="Proteomes" id="UP000033774">
    <property type="component" value="Unassembled WGS sequence"/>
</dbReference>
<protein>
    <submittedName>
        <fullName evidence="1">Uncharacterized protein</fullName>
    </submittedName>
</protein>
<dbReference type="RefSeq" id="WP_045774390.1">
    <property type="nucleotide sequence ID" value="NZ_LAJY01000031.1"/>
</dbReference>
<reference evidence="1 2" key="1">
    <citation type="submission" date="2015-03" db="EMBL/GenBank/DDBJ databases">
        <title>Draft genome sequence of Elstera litoralis.</title>
        <authorList>
            <person name="Rahalkar M.C."/>
            <person name="Dhakephalkar P.K."/>
            <person name="Pore S.D."/>
            <person name="Arora P."/>
            <person name="Kapse N.G."/>
            <person name="Pandit P.S."/>
        </authorList>
    </citation>
    <scope>NUCLEOTIDE SEQUENCE [LARGE SCALE GENOMIC DNA]</scope>
    <source>
        <strain evidence="1 2">Dia-1</strain>
    </source>
</reference>